<dbReference type="Proteomes" id="UP000027644">
    <property type="component" value="Unassembled WGS sequence"/>
</dbReference>
<evidence type="ECO:0000313" key="2">
    <source>
        <dbReference type="Proteomes" id="UP000027644"/>
    </source>
</evidence>
<evidence type="ECO:0000313" key="1">
    <source>
        <dbReference type="EMBL" id="KEQ00408.1"/>
    </source>
</evidence>
<proteinExistence type="predicted"/>
<gene>
    <name evidence="1" type="ORF">SASC598J21_018090</name>
</gene>
<organism evidence="1 2">
    <name type="scientific">Snodgrassella alvi SCGC AB-598-J21</name>
    <dbReference type="NCBI Taxonomy" id="1385367"/>
    <lineage>
        <taxon>Bacteria</taxon>
        <taxon>Pseudomonadati</taxon>
        <taxon>Pseudomonadota</taxon>
        <taxon>Betaproteobacteria</taxon>
        <taxon>Neisseriales</taxon>
        <taxon>Neisseriaceae</taxon>
        <taxon>Snodgrassella</taxon>
    </lineage>
</organism>
<sequence length="118" mass="13496">MEELAIFYTVIKDLFDGRVYPDAVPASNSAADLKQWPAVRYILTSGKVIATNCYQDYSPRVQVDIYANSPEERAEAVKLVMDTINQCDELECFLQTAPFFAMDFDRNKYQATFAYLIN</sequence>
<reference evidence="1 2" key="1">
    <citation type="journal article" date="2014" name="PLoS Genet.">
        <title>Hidden diversity in honey bee gut symbionts detected by single-cell genomics.</title>
        <authorList>
            <person name="Engel P."/>
            <person name="Stepanauskas R."/>
            <person name="Moran N."/>
        </authorList>
    </citation>
    <scope>NUCLEOTIDE SEQUENCE [LARGE SCALE GENOMIC DNA]</scope>
    <source>
        <strain evidence="1 2">SCGC AB-598-J21</strain>
    </source>
</reference>
<dbReference type="AlphaFoldDB" id="A0A074V4T6"/>
<protein>
    <submittedName>
        <fullName evidence="1">Uncharacterized protein</fullName>
    </submittedName>
</protein>
<accession>A0A074V4T6</accession>
<comment type="caution">
    <text evidence="1">The sequence shown here is derived from an EMBL/GenBank/DDBJ whole genome shotgun (WGS) entry which is preliminary data.</text>
</comment>
<dbReference type="EMBL" id="AVQL01000451">
    <property type="protein sequence ID" value="KEQ00408.1"/>
    <property type="molecule type" value="Genomic_DNA"/>
</dbReference>
<name>A0A074V4T6_9NEIS</name>